<evidence type="ECO:0000256" key="6">
    <source>
        <dbReference type="SAM" id="Phobius"/>
    </source>
</evidence>
<organism evidence="7 8">
    <name type="scientific">Motilibacter peucedani</name>
    <dbReference type="NCBI Taxonomy" id="598650"/>
    <lineage>
        <taxon>Bacteria</taxon>
        <taxon>Bacillati</taxon>
        <taxon>Actinomycetota</taxon>
        <taxon>Actinomycetes</taxon>
        <taxon>Motilibacterales</taxon>
        <taxon>Motilibacteraceae</taxon>
        <taxon>Motilibacter</taxon>
    </lineage>
</organism>
<sequence length="206" mass="21575">MTASLVSFSLAAALIVLLPGPDTLVVLRNLVRGGRRTATLTVLGVLSGLVVWVGAAALGLAAVLHASEAAYTVLRIVGAIYLVWIGVQSLRSRGSVPDVEDALPERRGLLGRGYGAGLATDLLNPKVGVFFVTFLPGFVPDGRPVGPVSLLLGAVFVLETAFYFALLLLLAGRITGWLADSRTRRRMDRLTGLVLVGFGARLAAEG</sequence>
<dbReference type="OrthoDB" id="5185770at2"/>
<evidence type="ECO:0000313" key="7">
    <source>
        <dbReference type="EMBL" id="RKS77901.1"/>
    </source>
</evidence>
<dbReference type="GO" id="GO:0005886">
    <property type="term" value="C:plasma membrane"/>
    <property type="evidence" value="ECO:0007669"/>
    <property type="project" value="UniProtKB-SubCell"/>
</dbReference>
<accession>A0A420XSV1</accession>
<evidence type="ECO:0000256" key="1">
    <source>
        <dbReference type="ARBA" id="ARBA00004651"/>
    </source>
</evidence>
<dbReference type="EMBL" id="RBWV01000010">
    <property type="protein sequence ID" value="RKS77901.1"/>
    <property type="molecule type" value="Genomic_DNA"/>
</dbReference>
<dbReference type="InterPro" id="IPR001123">
    <property type="entry name" value="LeuE-type"/>
</dbReference>
<evidence type="ECO:0000256" key="2">
    <source>
        <dbReference type="ARBA" id="ARBA00022475"/>
    </source>
</evidence>
<feature type="transmembrane region" description="Helical" evidence="6">
    <location>
        <begin position="69"/>
        <end position="87"/>
    </location>
</feature>
<evidence type="ECO:0000313" key="8">
    <source>
        <dbReference type="Proteomes" id="UP000281955"/>
    </source>
</evidence>
<feature type="transmembrane region" description="Helical" evidence="6">
    <location>
        <begin position="151"/>
        <end position="179"/>
    </location>
</feature>
<name>A0A420XSV1_9ACTN</name>
<dbReference type="Proteomes" id="UP000281955">
    <property type="component" value="Unassembled WGS sequence"/>
</dbReference>
<evidence type="ECO:0000256" key="3">
    <source>
        <dbReference type="ARBA" id="ARBA00022692"/>
    </source>
</evidence>
<gene>
    <name evidence="7" type="ORF">CLV35_1604</name>
</gene>
<dbReference type="RefSeq" id="WP_121192882.1">
    <property type="nucleotide sequence ID" value="NZ_RBWV01000010.1"/>
</dbReference>
<evidence type="ECO:0000256" key="4">
    <source>
        <dbReference type="ARBA" id="ARBA00022989"/>
    </source>
</evidence>
<keyword evidence="3 6" id="KW-0812">Transmembrane</keyword>
<comment type="subcellular location">
    <subcellularLocation>
        <location evidence="1">Cell membrane</location>
        <topology evidence="1">Multi-pass membrane protein</topology>
    </subcellularLocation>
</comment>
<reference evidence="7 8" key="1">
    <citation type="submission" date="2018-10" db="EMBL/GenBank/DDBJ databases">
        <title>Genomic Encyclopedia of Archaeal and Bacterial Type Strains, Phase II (KMG-II): from individual species to whole genera.</title>
        <authorList>
            <person name="Goeker M."/>
        </authorList>
    </citation>
    <scope>NUCLEOTIDE SEQUENCE [LARGE SCALE GENOMIC DNA]</scope>
    <source>
        <strain evidence="7 8">RP-AC37</strain>
    </source>
</reference>
<dbReference type="InParanoid" id="A0A420XSV1"/>
<protein>
    <submittedName>
        <fullName evidence="7">Threonine/homoserine/homoserine lactone efflux protein</fullName>
    </submittedName>
</protein>
<evidence type="ECO:0000256" key="5">
    <source>
        <dbReference type="ARBA" id="ARBA00023136"/>
    </source>
</evidence>
<feature type="transmembrane region" description="Helical" evidence="6">
    <location>
        <begin position="6"/>
        <end position="27"/>
    </location>
</feature>
<keyword evidence="8" id="KW-1185">Reference proteome</keyword>
<feature type="transmembrane region" description="Helical" evidence="6">
    <location>
        <begin position="39"/>
        <end position="63"/>
    </location>
</feature>
<keyword evidence="2" id="KW-1003">Cell membrane</keyword>
<dbReference type="PANTHER" id="PTHR30086:SF20">
    <property type="entry name" value="ARGININE EXPORTER PROTEIN ARGO-RELATED"/>
    <property type="match status" value="1"/>
</dbReference>
<dbReference type="PIRSF" id="PIRSF006324">
    <property type="entry name" value="LeuE"/>
    <property type="match status" value="1"/>
</dbReference>
<dbReference type="PANTHER" id="PTHR30086">
    <property type="entry name" value="ARGININE EXPORTER PROTEIN ARGO"/>
    <property type="match status" value="1"/>
</dbReference>
<keyword evidence="4 6" id="KW-1133">Transmembrane helix</keyword>
<proteinExistence type="predicted"/>
<dbReference type="Pfam" id="PF01810">
    <property type="entry name" value="LysE"/>
    <property type="match status" value="1"/>
</dbReference>
<comment type="caution">
    <text evidence="7">The sequence shown here is derived from an EMBL/GenBank/DDBJ whole genome shotgun (WGS) entry which is preliminary data.</text>
</comment>
<dbReference type="GO" id="GO:0015171">
    <property type="term" value="F:amino acid transmembrane transporter activity"/>
    <property type="evidence" value="ECO:0007669"/>
    <property type="project" value="TreeGrafter"/>
</dbReference>
<keyword evidence="5 6" id="KW-0472">Membrane</keyword>
<dbReference type="AlphaFoldDB" id="A0A420XSV1"/>